<evidence type="ECO:0000256" key="7">
    <source>
        <dbReference type="ARBA" id="ARBA00022782"/>
    </source>
</evidence>
<keyword evidence="10" id="KW-0472">Membrane</keyword>
<keyword evidence="8 9" id="KW-0339">Growth factor</keyword>
<evidence type="ECO:0000313" key="12">
    <source>
        <dbReference type="Proteomes" id="UP000325315"/>
    </source>
</evidence>
<keyword evidence="6 9" id="KW-0732">Signal</keyword>
<feature type="transmembrane region" description="Helical" evidence="10">
    <location>
        <begin position="31"/>
        <end position="56"/>
    </location>
</feature>
<dbReference type="Proteomes" id="UP000325315">
    <property type="component" value="Unassembled WGS sequence"/>
</dbReference>
<keyword evidence="4 9" id="KW-0964">Secreted</keyword>
<organism evidence="11 12">
    <name type="scientific">Gossypium australe</name>
    <dbReference type="NCBI Taxonomy" id="47621"/>
    <lineage>
        <taxon>Eukaryota</taxon>
        <taxon>Viridiplantae</taxon>
        <taxon>Streptophyta</taxon>
        <taxon>Embryophyta</taxon>
        <taxon>Tracheophyta</taxon>
        <taxon>Spermatophyta</taxon>
        <taxon>Magnoliopsida</taxon>
        <taxon>eudicotyledons</taxon>
        <taxon>Gunneridae</taxon>
        <taxon>Pentapetalae</taxon>
        <taxon>rosids</taxon>
        <taxon>malvids</taxon>
        <taxon>Malvales</taxon>
        <taxon>Malvaceae</taxon>
        <taxon>Malvoideae</taxon>
        <taxon>Gossypium</taxon>
    </lineage>
</organism>
<evidence type="ECO:0000256" key="2">
    <source>
        <dbReference type="ARBA" id="ARBA00010781"/>
    </source>
</evidence>
<evidence type="ECO:0000256" key="5">
    <source>
        <dbReference type="ARBA" id="ARBA00022641"/>
    </source>
</evidence>
<keyword evidence="5 9" id="KW-0765">Sulfation</keyword>
<evidence type="ECO:0000256" key="4">
    <source>
        <dbReference type="ARBA" id="ARBA00022525"/>
    </source>
</evidence>
<keyword evidence="7 9" id="KW-0221">Differentiation</keyword>
<proteinExistence type="inferred from homology"/>
<evidence type="ECO:0000256" key="10">
    <source>
        <dbReference type="SAM" id="Phobius"/>
    </source>
</evidence>
<evidence type="ECO:0000256" key="3">
    <source>
        <dbReference type="ARBA" id="ARBA00022473"/>
    </source>
</evidence>
<dbReference type="GO" id="GO:0005576">
    <property type="term" value="C:extracellular region"/>
    <property type="evidence" value="ECO:0007669"/>
    <property type="project" value="UniProtKB-SubCell"/>
</dbReference>
<accession>A0A5B6V7B4</accession>
<keyword evidence="10" id="KW-0812">Transmembrane</keyword>
<dbReference type="Pfam" id="PF06404">
    <property type="entry name" value="PSK"/>
    <property type="match status" value="1"/>
</dbReference>
<name>A0A5B6V7B4_9ROSI</name>
<dbReference type="AlphaFoldDB" id="A0A5B6V7B4"/>
<keyword evidence="12" id="KW-1185">Reference proteome</keyword>
<dbReference type="PANTHER" id="PTHR33285">
    <property type="entry name" value="PHYTOSULFOKINES 3"/>
    <property type="match status" value="1"/>
</dbReference>
<dbReference type="GO" id="GO:0030154">
    <property type="term" value="P:cell differentiation"/>
    <property type="evidence" value="ECO:0007669"/>
    <property type="project" value="UniProtKB-UniRule"/>
</dbReference>
<evidence type="ECO:0000256" key="9">
    <source>
        <dbReference type="RuleBase" id="RU368031"/>
    </source>
</evidence>
<dbReference type="OrthoDB" id="1914102at2759"/>
<evidence type="ECO:0000313" key="11">
    <source>
        <dbReference type="EMBL" id="KAA3465040.1"/>
    </source>
</evidence>
<comment type="caution">
    <text evidence="11">The sequence shown here is derived from an EMBL/GenBank/DDBJ whole genome shotgun (WGS) entry which is preliminary data.</text>
</comment>
<dbReference type="GO" id="GO:0008083">
    <property type="term" value="F:growth factor activity"/>
    <property type="evidence" value="ECO:0007669"/>
    <property type="project" value="UniProtKB-UniRule"/>
</dbReference>
<dbReference type="PANTHER" id="PTHR33285:SF33">
    <property type="entry name" value="PHYTOSULFOKINE"/>
    <property type="match status" value="1"/>
</dbReference>
<keyword evidence="10" id="KW-1133">Transmembrane helix</keyword>
<evidence type="ECO:0000256" key="6">
    <source>
        <dbReference type="ARBA" id="ARBA00022729"/>
    </source>
</evidence>
<dbReference type="InterPro" id="IPR009438">
    <property type="entry name" value="Phytosulfokine"/>
</dbReference>
<comment type="subcellular location">
    <subcellularLocation>
        <location evidence="1 9">Secreted</location>
    </subcellularLocation>
</comment>
<protein>
    <recommendedName>
        <fullName evidence="9">Phytosulfokine</fullName>
    </recommendedName>
    <component>
        <recommendedName>
            <fullName evidence="9">Phytosulfokine-alpha</fullName>
            <shortName evidence="9">PSK-alpha</shortName>
            <shortName evidence="9">Phytosulfokine-a</shortName>
        </recommendedName>
    </component>
    <component>
        <recommendedName>
            <fullName evidence="9">Phytosulfokine-beta</fullName>
            <shortName evidence="9">PSK-beta</shortName>
            <shortName evidence="9">Phytosulfokine-b</shortName>
        </recommendedName>
    </component>
</protein>
<dbReference type="EMBL" id="SMMG02000007">
    <property type="protein sequence ID" value="KAA3465040.1"/>
    <property type="molecule type" value="Genomic_DNA"/>
</dbReference>
<reference evidence="12" key="1">
    <citation type="journal article" date="2019" name="Plant Biotechnol. J.">
        <title>Genome sequencing of the Australian wild diploid species Gossypium australe highlights disease resistance and delayed gland morphogenesis.</title>
        <authorList>
            <person name="Cai Y."/>
            <person name="Cai X."/>
            <person name="Wang Q."/>
            <person name="Wang P."/>
            <person name="Zhang Y."/>
            <person name="Cai C."/>
            <person name="Xu Y."/>
            <person name="Wang K."/>
            <person name="Zhou Z."/>
            <person name="Wang C."/>
            <person name="Geng S."/>
            <person name="Li B."/>
            <person name="Dong Q."/>
            <person name="Hou Y."/>
            <person name="Wang H."/>
            <person name="Ai P."/>
            <person name="Liu Z."/>
            <person name="Yi F."/>
            <person name="Sun M."/>
            <person name="An G."/>
            <person name="Cheng J."/>
            <person name="Zhang Y."/>
            <person name="Shi Q."/>
            <person name="Xie Y."/>
            <person name="Shi X."/>
            <person name="Chang Y."/>
            <person name="Huang F."/>
            <person name="Chen Y."/>
            <person name="Hong S."/>
            <person name="Mi L."/>
            <person name="Sun Q."/>
            <person name="Zhang L."/>
            <person name="Zhou B."/>
            <person name="Peng R."/>
            <person name="Zhang X."/>
            <person name="Liu F."/>
        </authorList>
    </citation>
    <scope>NUCLEOTIDE SEQUENCE [LARGE SCALE GENOMIC DNA]</scope>
    <source>
        <strain evidence="12">cv. PA1801</strain>
    </source>
</reference>
<evidence type="ECO:0000256" key="8">
    <source>
        <dbReference type="ARBA" id="ARBA00023030"/>
    </source>
</evidence>
<gene>
    <name evidence="11" type="ORF">EPI10_000246</name>
</gene>
<keyword evidence="3 9" id="KW-0217">Developmental protein</keyword>
<comment type="function">
    <text evidence="9">Promotes plant cell differentiation, organogenesis and somatic embryogenesis as well as cell proliferation.</text>
</comment>
<comment type="PTM">
    <text evidence="9">PSK-alpha is produced by endopeptidase digestion. PSK-beta is produced from PSK-alpha by exopeptidase digestion.</text>
</comment>
<dbReference type="GO" id="GO:0008283">
    <property type="term" value="P:cell population proliferation"/>
    <property type="evidence" value="ECO:0007669"/>
    <property type="project" value="UniProtKB-UniRule"/>
</dbReference>
<evidence type="ECO:0000256" key="1">
    <source>
        <dbReference type="ARBA" id="ARBA00004613"/>
    </source>
</evidence>
<comment type="similarity">
    <text evidence="2 9">Belongs to the phytosulfokine family.</text>
</comment>
<comment type="PTM">
    <text evidence="9">Sulfation is important for activity and for the binding to a putative membrane receptor.</text>
</comment>
<sequence length="117" mass="13304">MMMIQADTKDDFSELMGAEECYEKDEECQKIVGFISFLSLAFLLLCCFSTSARLLMQINHETGEFKANEMIIQADAKDDFSNLIGAEKCSEKDEECLERRMIADAGLDYIYSQSNKP</sequence>